<gene>
    <name evidence="1" type="ORF">CCY01nite_12340</name>
</gene>
<sequence>MECFELMEGLNNLAPEQVQTSLENCQSVNVNHLFLFMAEKADHSCLKHLDLNKVDLGKGKRSIVKNGALIAKYG</sequence>
<dbReference type="RefSeq" id="WP_146858840.1">
    <property type="nucleotide sequence ID" value="NZ_BKAU01000001.1"/>
</dbReference>
<dbReference type="AlphaFoldDB" id="A0A512RH34"/>
<evidence type="ECO:0000313" key="1">
    <source>
        <dbReference type="EMBL" id="GEP94974.1"/>
    </source>
</evidence>
<reference evidence="1 2" key="1">
    <citation type="submission" date="2019-07" db="EMBL/GenBank/DDBJ databases">
        <title>Whole genome shotgun sequence of Chitinophaga cymbidii NBRC 109752.</title>
        <authorList>
            <person name="Hosoyama A."/>
            <person name="Uohara A."/>
            <person name="Ohji S."/>
            <person name="Ichikawa N."/>
        </authorList>
    </citation>
    <scope>NUCLEOTIDE SEQUENCE [LARGE SCALE GENOMIC DNA]</scope>
    <source>
        <strain evidence="1 2">NBRC 109752</strain>
    </source>
</reference>
<proteinExistence type="predicted"/>
<dbReference type="Pfam" id="PF11459">
    <property type="entry name" value="AbiEi_3"/>
    <property type="match status" value="1"/>
</dbReference>
<evidence type="ECO:0000313" key="2">
    <source>
        <dbReference type="Proteomes" id="UP000321436"/>
    </source>
</evidence>
<dbReference type="OrthoDB" id="1550938at2"/>
<protein>
    <submittedName>
        <fullName evidence="1">Uncharacterized protein</fullName>
    </submittedName>
</protein>
<accession>A0A512RH34</accession>
<organism evidence="1 2">
    <name type="scientific">Chitinophaga cymbidii</name>
    <dbReference type="NCBI Taxonomy" id="1096750"/>
    <lineage>
        <taxon>Bacteria</taxon>
        <taxon>Pseudomonadati</taxon>
        <taxon>Bacteroidota</taxon>
        <taxon>Chitinophagia</taxon>
        <taxon>Chitinophagales</taxon>
        <taxon>Chitinophagaceae</taxon>
        <taxon>Chitinophaga</taxon>
    </lineage>
</organism>
<comment type="caution">
    <text evidence="1">The sequence shown here is derived from an EMBL/GenBank/DDBJ whole genome shotgun (WGS) entry which is preliminary data.</text>
</comment>
<dbReference type="InterPro" id="IPR021561">
    <property type="entry name" value="AbiEi_3"/>
</dbReference>
<name>A0A512RH34_9BACT</name>
<dbReference type="EMBL" id="BKAU01000001">
    <property type="protein sequence ID" value="GEP94974.1"/>
    <property type="molecule type" value="Genomic_DNA"/>
</dbReference>
<dbReference type="Proteomes" id="UP000321436">
    <property type="component" value="Unassembled WGS sequence"/>
</dbReference>
<keyword evidence="2" id="KW-1185">Reference proteome</keyword>